<evidence type="ECO:0000256" key="2">
    <source>
        <dbReference type="ARBA" id="ARBA00005983"/>
    </source>
</evidence>
<keyword evidence="6" id="KW-0547">Nucleotide-binding</keyword>
<dbReference type="GO" id="GO:0008654">
    <property type="term" value="P:phospholipid biosynthetic process"/>
    <property type="evidence" value="ECO:0007669"/>
    <property type="project" value="UniProtKB-KW"/>
</dbReference>
<dbReference type="GO" id="GO:0005886">
    <property type="term" value="C:plasma membrane"/>
    <property type="evidence" value="ECO:0007669"/>
    <property type="project" value="TreeGrafter"/>
</dbReference>
<evidence type="ECO:0000256" key="10">
    <source>
        <dbReference type="ARBA" id="ARBA00023098"/>
    </source>
</evidence>
<dbReference type="STRING" id="86666.SAMN04490247_1714"/>
<dbReference type="Proteomes" id="UP000199225">
    <property type="component" value="Unassembled WGS sequence"/>
</dbReference>
<keyword evidence="5" id="KW-0479">Metal-binding</keyword>
<dbReference type="EMBL" id="FNEV01000004">
    <property type="protein sequence ID" value="SDJ36715.1"/>
    <property type="molecule type" value="Genomic_DNA"/>
</dbReference>
<dbReference type="SUPFAM" id="SSF111331">
    <property type="entry name" value="NAD kinase/diacylglycerol kinase-like"/>
    <property type="match status" value="1"/>
</dbReference>
<evidence type="ECO:0000256" key="9">
    <source>
        <dbReference type="ARBA" id="ARBA00022842"/>
    </source>
</evidence>
<dbReference type="InterPro" id="IPR005218">
    <property type="entry name" value="Diacylglycerol/lipid_kinase"/>
</dbReference>
<dbReference type="InterPro" id="IPR016064">
    <property type="entry name" value="NAD/diacylglycerol_kinase_sf"/>
</dbReference>
<keyword evidence="10" id="KW-0443">Lipid metabolism</keyword>
<organism evidence="14 15">
    <name type="scientific">Salimicrobium halophilum</name>
    <dbReference type="NCBI Taxonomy" id="86666"/>
    <lineage>
        <taxon>Bacteria</taxon>
        <taxon>Bacillati</taxon>
        <taxon>Bacillota</taxon>
        <taxon>Bacilli</taxon>
        <taxon>Bacillales</taxon>
        <taxon>Bacillaceae</taxon>
        <taxon>Salimicrobium</taxon>
    </lineage>
</organism>
<evidence type="ECO:0000256" key="1">
    <source>
        <dbReference type="ARBA" id="ARBA00001946"/>
    </source>
</evidence>
<keyword evidence="15" id="KW-1185">Reference proteome</keyword>
<keyword evidence="8" id="KW-0067">ATP-binding</keyword>
<evidence type="ECO:0000256" key="5">
    <source>
        <dbReference type="ARBA" id="ARBA00022723"/>
    </source>
</evidence>
<evidence type="ECO:0000256" key="4">
    <source>
        <dbReference type="ARBA" id="ARBA00022679"/>
    </source>
</evidence>
<evidence type="ECO:0000256" key="7">
    <source>
        <dbReference type="ARBA" id="ARBA00022777"/>
    </source>
</evidence>
<feature type="domain" description="DAGKc" evidence="13">
    <location>
        <begin position="1"/>
        <end position="132"/>
    </location>
</feature>
<comment type="cofactor">
    <cofactor evidence="1">
        <name>Mg(2+)</name>
        <dbReference type="ChEBI" id="CHEBI:18420"/>
    </cofactor>
</comment>
<gene>
    <name evidence="14" type="ORF">SAMN04490247_1714</name>
</gene>
<dbReference type="Gene3D" id="3.40.50.10330">
    <property type="entry name" value="Probable inorganic polyphosphate/atp-NAD kinase, domain 1"/>
    <property type="match status" value="1"/>
</dbReference>
<dbReference type="InterPro" id="IPR045540">
    <property type="entry name" value="YegS/DAGK_C"/>
</dbReference>
<dbReference type="GO" id="GO:0046872">
    <property type="term" value="F:metal ion binding"/>
    <property type="evidence" value="ECO:0007669"/>
    <property type="project" value="UniProtKB-KW"/>
</dbReference>
<dbReference type="InterPro" id="IPR050187">
    <property type="entry name" value="Lipid_Phosphate_FormReg"/>
</dbReference>
<evidence type="ECO:0000313" key="14">
    <source>
        <dbReference type="EMBL" id="SDJ36715.1"/>
    </source>
</evidence>
<dbReference type="GO" id="GO:0005524">
    <property type="term" value="F:ATP binding"/>
    <property type="evidence" value="ECO:0007669"/>
    <property type="project" value="UniProtKB-KW"/>
</dbReference>
<evidence type="ECO:0000256" key="3">
    <source>
        <dbReference type="ARBA" id="ARBA00022516"/>
    </source>
</evidence>
<dbReference type="Pfam" id="PF19279">
    <property type="entry name" value="YegS_C"/>
    <property type="match status" value="1"/>
</dbReference>
<dbReference type="OrthoDB" id="142078at2"/>
<keyword evidence="4" id="KW-0808">Transferase</keyword>
<evidence type="ECO:0000259" key="13">
    <source>
        <dbReference type="PROSITE" id="PS50146"/>
    </source>
</evidence>
<protein>
    <submittedName>
        <fullName evidence="14">Lipid kinase, YegS/Rv2252/BmrU family</fullName>
    </submittedName>
</protein>
<evidence type="ECO:0000256" key="8">
    <source>
        <dbReference type="ARBA" id="ARBA00022840"/>
    </source>
</evidence>
<dbReference type="SMART" id="SM00046">
    <property type="entry name" value="DAGKc"/>
    <property type="match status" value="1"/>
</dbReference>
<evidence type="ECO:0000256" key="12">
    <source>
        <dbReference type="ARBA" id="ARBA00023264"/>
    </source>
</evidence>
<reference evidence="15" key="1">
    <citation type="submission" date="2016-10" db="EMBL/GenBank/DDBJ databases">
        <authorList>
            <person name="Varghese N."/>
            <person name="Submissions S."/>
        </authorList>
    </citation>
    <scope>NUCLEOTIDE SEQUENCE [LARGE SCALE GENOMIC DNA]</scope>
    <source>
        <strain evidence="15">DSM 4771</strain>
    </source>
</reference>
<accession>A0A1G8T6X1</accession>
<proteinExistence type="inferred from homology"/>
<dbReference type="RefSeq" id="WP_093193451.1">
    <property type="nucleotide sequence ID" value="NZ_FNEV01000004.1"/>
</dbReference>
<dbReference type="Gene3D" id="2.60.200.40">
    <property type="match status" value="1"/>
</dbReference>
<keyword evidence="9" id="KW-0460">Magnesium</keyword>
<evidence type="ECO:0000313" key="15">
    <source>
        <dbReference type="Proteomes" id="UP000199225"/>
    </source>
</evidence>
<evidence type="ECO:0000256" key="6">
    <source>
        <dbReference type="ARBA" id="ARBA00022741"/>
    </source>
</evidence>
<dbReference type="InterPro" id="IPR017438">
    <property type="entry name" value="ATP-NAD_kinase_N"/>
</dbReference>
<sequence>MTKAMLIINPSSGQEKGLSFEQEAIDALKKRHEEVIVKYTEGENDAHRFAEEACEERYDTLVSMGGDGTINESINGLAEKEYIPDFGFVPLGTVNDFARALGIPMKEKEAIRLLENPEAKPVDIGKIVGERYFMNVLAVGAIAEATYRVSPEQKSKFGSLAYLIEGARAFKNETPFDLEITYDGNRWEGEAYLMLVALTNSVGGIESFAEHADVNDGAFHVFILKELSLPKVVTLIPDLFRGELKSNEQVEYFKASELSVSSGEDLVVNIDGDEGMPLPFEASVLHNELNVFVPDK</sequence>
<dbReference type="PANTHER" id="PTHR12358">
    <property type="entry name" value="SPHINGOSINE KINASE"/>
    <property type="match status" value="1"/>
</dbReference>
<dbReference type="NCBIfam" id="TIGR00147">
    <property type="entry name" value="YegS/Rv2252/BmrU family lipid kinase"/>
    <property type="match status" value="1"/>
</dbReference>
<dbReference type="GO" id="GO:0004143">
    <property type="term" value="F:ATP-dependent diacylglycerol kinase activity"/>
    <property type="evidence" value="ECO:0007669"/>
    <property type="project" value="TreeGrafter"/>
</dbReference>
<keyword evidence="3" id="KW-0444">Lipid biosynthesis</keyword>
<keyword evidence="11" id="KW-0594">Phospholipid biosynthesis</keyword>
<name>A0A1G8T6X1_9BACI</name>
<dbReference type="PROSITE" id="PS50146">
    <property type="entry name" value="DAGK"/>
    <property type="match status" value="1"/>
</dbReference>
<keyword evidence="12" id="KW-1208">Phospholipid metabolism</keyword>
<keyword evidence="7 14" id="KW-0418">Kinase</keyword>
<dbReference type="AlphaFoldDB" id="A0A1G8T6X1"/>
<evidence type="ECO:0000256" key="11">
    <source>
        <dbReference type="ARBA" id="ARBA00023209"/>
    </source>
</evidence>
<comment type="similarity">
    <text evidence="2">Belongs to the diacylglycerol/lipid kinase family.</text>
</comment>
<dbReference type="PANTHER" id="PTHR12358:SF106">
    <property type="entry name" value="LIPID KINASE YEGS"/>
    <property type="match status" value="1"/>
</dbReference>
<dbReference type="Pfam" id="PF00781">
    <property type="entry name" value="DAGK_cat"/>
    <property type="match status" value="1"/>
</dbReference>
<dbReference type="InterPro" id="IPR001206">
    <property type="entry name" value="Diacylglycerol_kinase_cat_dom"/>
</dbReference>